<keyword evidence="5" id="KW-0206">Cytoskeleton</keyword>
<dbReference type="CTD" id="256714"/>
<evidence type="ECO:0000256" key="2">
    <source>
        <dbReference type="ARBA" id="ARBA00007525"/>
    </source>
</evidence>
<evidence type="ECO:0000313" key="8">
    <source>
        <dbReference type="RefSeq" id="XP_027464927.1"/>
    </source>
</evidence>
<feature type="compositionally biased region" description="Basic and acidic residues" evidence="6">
    <location>
        <begin position="48"/>
        <end position="64"/>
    </location>
</feature>
<evidence type="ECO:0000256" key="1">
    <source>
        <dbReference type="ARBA" id="ARBA00004245"/>
    </source>
</evidence>
<evidence type="ECO:0000256" key="5">
    <source>
        <dbReference type="ARBA" id="ARBA00023212"/>
    </source>
</evidence>
<evidence type="ECO:0000256" key="3">
    <source>
        <dbReference type="ARBA" id="ARBA00022490"/>
    </source>
</evidence>
<keyword evidence="3" id="KW-0963">Cytoplasm</keyword>
<feature type="region of interest" description="Disordered" evidence="6">
    <location>
        <begin position="1"/>
        <end position="64"/>
    </location>
</feature>
<dbReference type="GO" id="GO:0015630">
    <property type="term" value="C:microtubule cytoskeleton"/>
    <property type="evidence" value="ECO:0007669"/>
    <property type="project" value="InterPro"/>
</dbReference>
<feature type="compositionally biased region" description="Low complexity" evidence="6">
    <location>
        <begin position="364"/>
        <end position="377"/>
    </location>
</feature>
<dbReference type="InterPro" id="IPR008604">
    <property type="entry name" value="MAP7_fam"/>
</dbReference>
<dbReference type="InterPro" id="IPR051483">
    <property type="entry name" value="MAP7_domain-containing"/>
</dbReference>
<dbReference type="PANTHER" id="PTHR15073">
    <property type="entry name" value="MICROTUBULE-ASSOCIATED PROTEIN"/>
    <property type="match status" value="1"/>
</dbReference>
<comment type="similarity">
    <text evidence="2">Belongs to the MAP7 family.</text>
</comment>
<feature type="compositionally biased region" description="Basic and acidic residues" evidence="6">
    <location>
        <begin position="392"/>
        <end position="411"/>
    </location>
</feature>
<name>A0A6J2EDD6_ZALCA</name>
<accession>A0A6J2EDD6</accession>
<dbReference type="AlphaFoldDB" id="A0A6J2EDD6"/>
<sequence>MERGGGCGAGSGTEGAARGPPLPGKMAESGAVRTSPPNHRPSGMDGFLRSDERQRLAKERREEREKCLAAREQQILEKQKRAKLQYEKQIEERWRKLEEQRQREDQKRAAVEEKRKQKLREEEERLEAMMRRSLERTQQLELKKKCSWGASLATGPGGRDACDKLSTSTMNLPKQTEPPMSKRLSSSTVAISYSPDRAPAGPLKSSYKSSPTRSAERKKTPSTSGVGDSGKGAPAGVEASPSEKMKRGPRTTTSVPTVGLGSPLRRCEFPGSIAKRSSSPVTSKATSKAYPQSPKNTKPPYPGSPVKYRFPTFPSQETPKRKAEKEKSNKEREGALAQQAAGLCGEETPEKHVVDKHVTEKHVAAGGKAESSGASGKPTAGTTDAGEAAKILAEKRRQARLQKEEQERLEKEEQDSYVLKRLEREELKRKAEEERLRLEEEARKQEEEKKRQEEEEKRKAEEEAKRKAKEELLLKEEQEKEKQEKEKQEKEKQEKEKQEKVMIEKQKEAAEAKAQEAAKQMRLEREQIMLQIEQERLERKKRIDEIMKRTRKSDVSLEVKKEDPKVELQSAVCVEKETKPVVLNKIEINGLNTCQEVNGMGHTAPETFPRDIFSNGLKPVGGLVHLDTLDGKSNSLDDSTEEVQSMDVSPVSKEELISIPEFSPVSEMIPGVSLDQNGTGNARALQDLLDFTGPPMYPKRSSENLSLDDCNKNLIEGFNSPGQENTLNTFC</sequence>
<protein>
    <submittedName>
        <fullName evidence="8">MAP7 domain-containing protein 2 isoform X13</fullName>
    </submittedName>
</protein>
<feature type="region of interest" description="Disordered" evidence="6">
    <location>
        <begin position="97"/>
        <end position="122"/>
    </location>
</feature>
<evidence type="ECO:0000313" key="7">
    <source>
        <dbReference type="Proteomes" id="UP000515165"/>
    </source>
</evidence>
<proteinExistence type="inferred from homology"/>
<comment type="subcellular location">
    <subcellularLocation>
        <location evidence="1">Cytoplasm</location>
        <location evidence="1">Cytoskeleton</location>
    </subcellularLocation>
</comment>
<keyword evidence="4" id="KW-0175">Coiled coil</keyword>
<reference evidence="8" key="1">
    <citation type="submission" date="2025-08" db="UniProtKB">
        <authorList>
            <consortium name="RefSeq"/>
        </authorList>
    </citation>
    <scope>IDENTIFICATION</scope>
    <source>
        <tissue evidence="8">Blood</tissue>
    </source>
</reference>
<feature type="region of interest" description="Disordered" evidence="6">
    <location>
        <begin position="146"/>
        <end position="501"/>
    </location>
</feature>
<feature type="compositionally biased region" description="Gly residues" evidence="6">
    <location>
        <begin position="1"/>
        <end position="13"/>
    </location>
</feature>
<feature type="compositionally biased region" description="Basic and acidic residues" evidence="6">
    <location>
        <begin position="348"/>
        <end position="363"/>
    </location>
</feature>
<dbReference type="PANTHER" id="PTHR15073:SF3">
    <property type="entry name" value="MAP7 DOMAIN-CONTAINING PROTEIN 2"/>
    <property type="match status" value="1"/>
</dbReference>
<feature type="compositionally biased region" description="Polar residues" evidence="6">
    <location>
        <begin position="165"/>
        <end position="174"/>
    </location>
</feature>
<feature type="compositionally biased region" description="Basic and acidic residues" evidence="6">
    <location>
        <begin position="418"/>
        <end position="501"/>
    </location>
</feature>
<dbReference type="GO" id="GO:0000226">
    <property type="term" value="P:microtubule cytoskeleton organization"/>
    <property type="evidence" value="ECO:0007669"/>
    <property type="project" value="InterPro"/>
</dbReference>
<keyword evidence="7" id="KW-1185">Reference proteome</keyword>
<dbReference type="GeneID" id="113931289"/>
<evidence type="ECO:0000256" key="4">
    <source>
        <dbReference type="ARBA" id="ARBA00023054"/>
    </source>
</evidence>
<organism evidence="7 8">
    <name type="scientific">Zalophus californianus</name>
    <name type="common">California sealion</name>
    <dbReference type="NCBI Taxonomy" id="9704"/>
    <lineage>
        <taxon>Eukaryota</taxon>
        <taxon>Metazoa</taxon>
        <taxon>Chordata</taxon>
        <taxon>Craniata</taxon>
        <taxon>Vertebrata</taxon>
        <taxon>Euteleostomi</taxon>
        <taxon>Mammalia</taxon>
        <taxon>Eutheria</taxon>
        <taxon>Laurasiatheria</taxon>
        <taxon>Carnivora</taxon>
        <taxon>Caniformia</taxon>
        <taxon>Pinnipedia</taxon>
        <taxon>Otariidae</taxon>
        <taxon>Zalophus</taxon>
    </lineage>
</organism>
<dbReference type="Pfam" id="PF05672">
    <property type="entry name" value="MAP7"/>
    <property type="match status" value="1"/>
</dbReference>
<gene>
    <name evidence="8" type="primary">MAP7D2</name>
</gene>
<dbReference type="Proteomes" id="UP000515165">
    <property type="component" value="Chromosome X"/>
</dbReference>
<feature type="compositionally biased region" description="Basic and acidic residues" evidence="6">
    <location>
        <begin position="318"/>
        <end position="334"/>
    </location>
</feature>
<dbReference type="RefSeq" id="XP_027464927.1">
    <property type="nucleotide sequence ID" value="XM_027609126.1"/>
</dbReference>
<feature type="compositionally biased region" description="Polar residues" evidence="6">
    <location>
        <begin position="275"/>
        <end position="296"/>
    </location>
</feature>
<evidence type="ECO:0000256" key="6">
    <source>
        <dbReference type="SAM" id="MobiDB-lite"/>
    </source>
</evidence>